<dbReference type="InterPro" id="IPR003115">
    <property type="entry name" value="ParB_N"/>
</dbReference>
<dbReference type="PANTHER" id="PTHR33375">
    <property type="entry name" value="CHROMOSOME-PARTITIONING PROTEIN PARB-RELATED"/>
    <property type="match status" value="1"/>
</dbReference>
<evidence type="ECO:0000256" key="2">
    <source>
        <dbReference type="SAM" id="Coils"/>
    </source>
</evidence>
<reference evidence="4 5" key="1">
    <citation type="journal article" date="2011" name="Curr. Microbiol.">
        <title>Luteibacter jiangsuensis sp. nov.: a methamidophos-degrading bacterium isolated from a methamidophos-manufacturing factory.</title>
        <authorList>
            <person name="Wang L."/>
            <person name="Wang G.L."/>
            <person name="Li S.P."/>
            <person name="Jiang J.D."/>
        </authorList>
    </citation>
    <scope>NUCLEOTIDE SEQUENCE [LARGE SCALE GENOMIC DNA]</scope>
    <source>
        <strain evidence="4 5">CGMCC 1.10133</strain>
    </source>
</reference>
<sequence>MSEQQKLKLVAPAEIRPNPENPRLVFRQEEMESLMLSIDRHGIQVPLTVYRDGDHYTLLDGERRWRCATKLNLRTVPVIVQTRPSELENLVLMYNIHSLREQWDYYTIASKLQRVIELYAVEYGERPNEVRLSELTGLTRGAIRRCQLLIDLPSRFKDLLLHELEKPKSSQRLSEDFFIEMERSLKTVTRRLPEYEERLDDIRDALVEKFQKGSIPAVTDFRQLAKIATAVHSLGLKERVARKALDKVFDITKPTGIREAYESTVAFEYIEKRASRLVTGLTEFLEAVEDEERAEDLDAELISLLRELQAHIDAVLRG</sequence>
<organism evidence="4 5">
    <name type="scientific">Luteibacter jiangsuensis</name>
    <dbReference type="NCBI Taxonomy" id="637577"/>
    <lineage>
        <taxon>Bacteria</taxon>
        <taxon>Pseudomonadati</taxon>
        <taxon>Pseudomonadota</taxon>
        <taxon>Gammaproteobacteria</taxon>
        <taxon>Lysobacterales</taxon>
        <taxon>Rhodanobacteraceae</taxon>
        <taxon>Luteibacter</taxon>
    </lineage>
</organism>
<feature type="coiled-coil region" evidence="2">
    <location>
        <begin position="287"/>
        <end position="314"/>
    </location>
</feature>
<gene>
    <name evidence="4" type="ORF">HBF26_14745</name>
</gene>
<comment type="similarity">
    <text evidence="1">Belongs to the ParB family.</text>
</comment>
<dbReference type="Gene3D" id="3.90.1530.10">
    <property type="entry name" value="Conserved hypothetical protein from pyrococcus furiosus pfu- 392566-001, ParB domain"/>
    <property type="match status" value="1"/>
</dbReference>
<dbReference type="InterPro" id="IPR004437">
    <property type="entry name" value="ParB/RepB/Spo0J"/>
</dbReference>
<dbReference type="NCBIfam" id="TIGR00180">
    <property type="entry name" value="parB_part"/>
    <property type="match status" value="1"/>
</dbReference>
<evidence type="ECO:0000259" key="3">
    <source>
        <dbReference type="SMART" id="SM00470"/>
    </source>
</evidence>
<protein>
    <submittedName>
        <fullName evidence="4">ParB/RepB/Spo0J family partition protein</fullName>
    </submittedName>
</protein>
<dbReference type="Pfam" id="PF02195">
    <property type="entry name" value="ParB_N"/>
    <property type="match status" value="1"/>
</dbReference>
<evidence type="ECO:0000313" key="5">
    <source>
        <dbReference type="Proteomes" id="UP001429601"/>
    </source>
</evidence>
<dbReference type="Proteomes" id="UP001429601">
    <property type="component" value="Unassembled WGS sequence"/>
</dbReference>
<evidence type="ECO:0000256" key="1">
    <source>
        <dbReference type="ARBA" id="ARBA00006295"/>
    </source>
</evidence>
<dbReference type="RefSeq" id="WP_167128079.1">
    <property type="nucleotide sequence ID" value="NZ_JAAQQR010000007.1"/>
</dbReference>
<feature type="domain" description="ParB-like N-terminal" evidence="3">
    <location>
        <begin position="8"/>
        <end position="96"/>
    </location>
</feature>
<dbReference type="InterPro" id="IPR036086">
    <property type="entry name" value="ParB/Sulfiredoxin_sf"/>
</dbReference>
<dbReference type="InterPro" id="IPR050336">
    <property type="entry name" value="Chromosome_partition/occlusion"/>
</dbReference>
<evidence type="ECO:0000313" key="4">
    <source>
        <dbReference type="EMBL" id="NID06149.1"/>
    </source>
</evidence>
<keyword evidence="5" id="KW-1185">Reference proteome</keyword>
<dbReference type="SUPFAM" id="SSF110849">
    <property type="entry name" value="ParB/Sulfiredoxin"/>
    <property type="match status" value="1"/>
</dbReference>
<comment type="caution">
    <text evidence="4">The sequence shown here is derived from an EMBL/GenBank/DDBJ whole genome shotgun (WGS) entry which is preliminary data.</text>
</comment>
<keyword evidence="2" id="KW-0175">Coiled coil</keyword>
<dbReference type="SMART" id="SM00470">
    <property type="entry name" value="ParB"/>
    <property type="match status" value="1"/>
</dbReference>
<name>A0ABX0Q874_9GAMM</name>
<dbReference type="EMBL" id="JAAQQR010000007">
    <property type="protein sequence ID" value="NID06149.1"/>
    <property type="molecule type" value="Genomic_DNA"/>
</dbReference>
<dbReference type="PANTHER" id="PTHR33375:SF1">
    <property type="entry name" value="CHROMOSOME-PARTITIONING PROTEIN PARB-RELATED"/>
    <property type="match status" value="1"/>
</dbReference>
<proteinExistence type="inferred from homology"/>
<accession>A0ABX0Q874</accession>